<proteinExistence type="predicted"/>
<sequence length="216" mass="24653">MSSLRKTSSSSLRHRQSGALGVPNSDASHLSVCQPRQSAFSTKKPQDINIARRKDRIYRVFLGAVDDHLDTGDHVMYCGPPLLFDIDASQPDLSLLELAARMTLMFADEVHFSTLTYYGLRPIWNHNSLRKSALAFLRAWDVQYRCDVLPWVGWFSISSKGDCEDFLALIRALYDGSTDYQGEEGDENWACFSRRKGVLRVDLTARFVYRRPEDNH</sequence>
<evidence type="ECO:0000313" key="3">
    <source>
        <dbReference type="Proteomes" id="UP000078576"/>
    </source>
</evidence>
<evidence type="ECO:0000313" key="2">
    <source>
        <dbReference type="EMBL" id="KUI62522.1"/>
    </source>
</evidence>
<gene>
    <name evidence="2" type="ORF">VP1G_11437</name>
</gene>
<organism evidence="2 3">
    <name type="scientific">Cytospora mali</name>
    <name type="common">Apple Valsa canker fungus</name>
    <name type="synonym">Valsa mali</name>
    <dbReference type="NCBI Taxonomy" id="578113"/>
    <lineage>
        <taxon>Eukaryota</taxon>
        <taxon>Fungi</taxon>
        <taxon>Dikarya</taxon>
        <taxon>Ascomycota</taxon>
        <taxon>Pezizomycotina</taxon>
        <taxon>Sordariomycetes</taxon>
        <taxon>Sordariomycetidae</taxon>
        <taxon>Diaporthales</taxon>
        <taxon>Cytosporaceae</taxon>
        <taxon>Cytospora</taxon>
    </lineage>
</organism>
<dbReference type="OrthoDB" id="10429733at2759"/>
<name>A0A194VET7_CYTMA</name>
<feature type="compositionally biased region" description="Low complexity" evidence="1">
    <location>
        <begin position="1"/>
        <end position="11"/>
    </location>
</feature>
<reference evidence="3" key="1">
    <citation type="submission" date="2014-12" db="EMBL/GenBank/DDBJ databases">
        <title>Genome Sequence of Valsa Canker Pathogens Uncovers a Specific Adaption of Colonization on Woody Bark.</title>
        <authorList>
            <person name="Yin Z."/>
            <person name="Liu H."/>
            <person name="Gao X."/>
            <person name="Li Z."/>
            <person name="Song N."/>
            <person name="Ke X."/>
            <person name="Dai Q."/>
            <person name="Wu Y."/>
            <person name="Sun Y."/>
            <person name="Xu J.-R."/>
            <person name="Kang Z.K."/>
            <person name="Wang L."/>
            <person name="Huang L."/>
        </authorList>
    </citation>
    <scope>NUCLEOTIDE SEQUENCE [LARGE SCALE GENOMIC DNA]</scope>
    <source>
        <strain evidence="3">SXYL134</strain>
    </source>
</reference>
<keyword evidence="3" id="KW-1185">Reference proteome</keyword>
<feature type="compositionally biased region" description="Polar residues" evidence="1">
    <location>
        <begin position="34"/>
        <end position="43"/>
    </location>
</feature>
<dbReference type="AlphaFoldDB" id="A0A194VET7"/>
<dbReference type="Proteomes" id="UP000078576">
    <property type="component" value="Unassembled WGS sequence"/>
</dbReference>
<protein>
    <submittedName>
        <fullName evidence="2">Uncharacterized protein</fullName>
    </submittedName>
</protein>
<dbReference type="EMBL" id="KN714817">
    <property type="protein sequence ID" value="KUI62522.1"/>
    <property type="molecule type" value="Genomic_DNA"/>
</dbReference>
<accession>A0A194VET7</accession>
<evidence type="ECO:0000256" key="1">
    <source>
        <dbReference type="SAM" id="MobiDB-lite"/>
    </source>
</evidence>
<feature type="region of interest" description="Disordered" evidence="1">
    <location>
        <begin position="1"/>
        <end position="45"/>
    </location>
</feature>